<sequence>MCPCYVCFPDKPCYDMCWSGHVSCPLYINTTIMEQPTPLPSLAGKLLSKATQFLESNARDGTSFFLYMPFMHVHHPQFSSAEIDEESARGIFGDALLELDHSIDTILQTLDALDLADNTVVWFLSDNGPSLLRRERGGCAGALRCGKGTTWEGGVRVPAFVRWPGHIVPSRTNELLSSLEVLPTIAALTGADTSGLKLDGFDASDF</sequence>
<comment type="similarity">
    <text evidence="2">Belongs to the sulfatase family.</text>
</comment>
<dbReference type="KEGG" id="hazt:108670252"/>
<dbReference type="GeneID" id="108670252"/>
<organism evidence="4 5">
    <name type="scientific">Hyalella azteca</name>
    <name type="common">Amphipod</name>
    <dbReference type="NCBI Taxonomy" id="294128"/>
    <lineage>
        <taxon>Eukaryota</taxon>
        <taxon>Metazoa</taxon>
        <taxon>Ecdysozoa</taxon>
        <taxon>Arthropoda</taxon>
        <taxon>Crustacea</taxon>
        <taxon>Multicrustacea</taxon>
        <taxon>Malacostraca</taxon>
        <taxon>Eumalacostraca</taxon>
        <taxon>Peracarida</taxon>
        <taxon>Amphipoda</taxon>
        <taxon>Senticaudata</taxon>
        <taxon>Talitrida</taxon>
        <taxon>Talitroidea</taxon>
        <taxon>Hyalellidae</taxon>
        <taxon>Hyalella</taxon>
    </lineage>
</organism>
<dbReference type="PANTHER" id="PTHR42693">
    <property type="entry name" value="ARYLSULFATASE FAMILY MEMBER"/>
    <property type="match status" value="1"/>
</dbReference>
<dbReference type="Proteomes" id="UP000694843">
    <property type="component" value="Unplaced"/>
</dbReference>
<evidence type="ECO:0000313" key="5">
    <source>
        <dbReference type="RefSeq" id="XP_047735557.1"/>
    </source>
</evidence>
<feature type="domain" description="Sulfatase N-terminal" evidence="3">
    <location>
        <begin position="44"/>
        <end position="191"/>
    </location>
</feature>
<dbReference type="AlphaFoldDB" id="A0A979FFQ0"/>
<comment type="cofactor">
    <cofactor evidence="1">
        <name>Ca(2+)</name>
        <dbReference type="ChEBI" id="CHEBI:29108"/>
    </cofactor>
</comment>
<protein>
    <submittedName>
        <fullName evidence="5">Arylsulfatase A</fullName>
    </submittedName>
</protein>
<evidence type="ECO:0000259" key="3">
    <source>
        <dbReference type="Pfam" id="PF00884"/>
    </source>
</evidence>
<dbReference type="GO" id="GO:0004065">
    <property type="term" value="F:arylsulfatase activity"/>
    <property type="evidence" value="ECO:0007669"/>
    <property type="project" value="TreeGrafter"/>
</dbReference>
<accession>A0A979FFQ0</accession>
<keyword evidence="4" id="KW-1185">Reference proteome</keyword>
<dbReference type="OrthoDB" id="103349at2759"/>
<reference evidence="5" key="1">
    <citation type="submission" date="2025-08" db="UniProtKB">
        <authorList>
            <consortium name="RefSeq"/>
        </authorList>
    </citation>
    <scope>IDENTIFICATION</scope>
    <source>
        <tissue evidence="5">Whole organism</tissue>
    </source>
</reference>
<evidence type="ECO:0000313" key="4">
    <source>
        <dbReference type="Proteomes" id="UP000694843"/>
    </source>
</evidence>
<dbReference type="RefSeq" id="XP_047735557.1">
    <property type="nucleotide sequence ID" value="XM_047879601.1"/>
</dbReference>
<evidence type="ECO:0000256" key="2">
    <source>
        <dbReference type="ARBA" id="ARBA00008779"/>
    </source>
</evidence>
<dbReference type="InterPro" id="IPR050738">
    <property type="entry name" value="Sulfatase"/>
</dbReference>
<proteinExistence type="inferred from homology"/>
<dbReference type="Gene3D" id="3.40.720.10">
    <property type="entry name" value="Alkaline Phosphatase, subunit A"/>
    <property type="match status" value="1"/>
</dbReference>
<dbReference type="SUPFAM" id="SSF53649">
    <property type="entry name" value="Alkaline phosphatase-like"/>
    <property type="match status" value="1"/>
</dbReference>
<dbReference type="PANTHER" id="PTHR42693:SF11">
    <property type="entry name" value="ARYLSULFATASE A"/>
    <property type="match status" value="1"/>
</dbReference>
<evidence type="ECO:0000256" key="1">
    <source>
        <dbReference type="ARBA" id="ARBA00001913"/>
    </source>
</evidence>
<dbReference type="InterPro" id="IPR017850">
    <property type="entry name" value="Alkaline_phosphatase_core_sf"/>
</dbReference>
<dbReference type="OMA" id="YPQFASE"/>
<name>A0A979FFQ0_HYAAZ</name>
<gene>
    <name evidence="5" type="primary">LOC108670252</name>
</gene>
<dbReference type="InterPro" id="IPR000917">
    <property type="entry name" value="Sulfatase_N"/>
</dbReference>
<dbReference type="Pfam" id="PF00884">
    <property type="entry name" value="Sulfatase"/>
    <property type="match status" value="1"/>
</dbReference>